<dbReference type="EMBL" id="JAQQKV010000001">
    <property type="protein sequence ID" value="MDC7675403.1"/>
    <property type="molecule type" value="Genomic_DNA"/>
</dbReference>
<proteinExistence type="predicted"/>
<reference evidence="1 2" key="1">
    <citation type="submission" date="2023-01" db="EMBL/GenBank/DDBJ databases">
        <title>Novel species of the genus Asticcacaulis isolated from rivers.</title>
        <authorList>
            <person name="Lu H."/>
        </authorList>
    </citation>
    <scope>NUCLEOTIDE SEQUENCE [LARGE SCALE GENOMIC DNA]</scope>
    <source>
        <strain evidence="1 2">LKC15W</strain>
    </source>
</reference>
<protein>
    <submittedName>
        <fullName evidence="1">Toprim domain-containing protein</fullName>
    </submittedName>
</protein>
<dbReference type="CDD" id="cd01029">
    <property type="entry name" value="TOPRIM_primases"/>
    <property type="match status" value="1"/>
</dbReference>
<organism evidence="1 2">
    <name type="scientific">Asticcacaulis machinosus</name>
    <dbReference type="NCBI Taxonomy" id="2984211"/>
    <lineage>
        <taxon>Bacteria</taxon>
        <taxon>Pseudomonadati</taxon>
        <taxon>Pseudomonadota</taxon>
        <taxon>Alphaproteobacteria</taxon>
        <taxon>Caulobacterales</taxon>
        <taxon>Caulobacteraceae</taxon>
        <taxon>Asticcacaulis</taxon>
    </lineage>
</organism>
<dbReference type="InterPro" id="IPR034154">
    <property type="entry name" value="TOPRIM_DnaG/twinkle"/>
</dbReference>
<keyword evidence="2" id="KW-1185">Reference proteome</keyword>
<dbReference type="Gene3D" id="3.40.1360.10">
    <property type="match status" value="1"/>
</dbReference>
<sequence length="895" mass="101183">MSMRQDIYDELLPRLMADFRFKVEGDNLRKGECPQCKGRELFAYKATPWTLHCGRANKCGEKFSVKSLYPEIFDTWSNRVKPTPQNPNASAEAYLEGARGLKLLGLRKAFSQEIFKDYDRNMTSATVRFQLSNGAKWERLIDHPGRFDRKANFIGSYRGHVWMAPDQGLEVLARADRIWITEGIFDTCSWRQAGECSVAAMSTNNYPDQFLADLKKEIAAQNLRGPELIWAFDNGRAGVEYTRKYHAEAMKNGWRSTAAQPVPEDSKADHDWNDLLMAGKLTPELIPEYLWNGRLILADNATDKAILLWEKQRRASFHFIHDSRTWWASFDQKKITETKDKEEVTENFAARSCAEVTQIANCAFRVLYAQLDLGTGENHFFLDIDVHGRPGLFKARMSAAALTAGSEFKKALMGAAGALWEGGSRQLDRLVAEQTFGMKTVTALPFVGYSGRKDKKEQPVHNAWVLGDFAVQNGKVYKINAEDYFDLGSMQLKLASRDPYLDIKYDPDAFDISWVMVVWRAFGPNGMVVTVFWLLSFFAEQVRIHHHKSLGFVEMSGIPGTGKSTLIEFLWKLCGRDNYEGFDPSKATTAALARNLAKVANLPTVFMESDRADTNSHAKKFDWSEVKPFFNGRIVRSRGKPSGDNSTDESPFRSALIINQNAPVVAEQAVMERIIQMAFTKEGWSADTKEAATQLEHWPMDDISGTIIHIIRREKDILEKFSALKDKYEAAFLAADNRVKNGRIRLNHAQLHAALEAFAPILKLTPDILRTTHDHINSLAIARDQLIESDNETVAKFWDIFDHLEDDPKTLTPEGEVRGLNHSRGTDFISVNLLQFEQAVKRAGLAAPTTDELKANLKNSKSRPFVESNKVINSGLTHASVRCWVFRREPQKKGG</sequence>
<dbReference type="Proteomes" id="UP001218579">
    <property type="component" value="Unassembled WGS sequence"/>
</dbReference>
<comment type="caution">
    <text evidence="1">The sequence shown here is derived from an EMBL/GenBank/DDBJ whole genome shotgun (WGS) entry which is preliminary data.</text>
</comment>
<dbReference type="RefSeq" id="WP_272743710.1">
    <property type="nucleotide sequence ID" value="NZ_JAQQKV010000001.1"/>
</dbReference>
<gene>
    <name evidence="1" type="ORF">PQU98_04630</name>
</gene>
<dbReference type="Pfam" id="PF13155">
    <property type="entry name" value="Toprim_2"/>
    <property type="match status" value="1"/>
</dbReference>
<accession>A0ABT5HGM1</accession>
<evidence type="ECO:0000313" key="2">
    <source>
        <dbReference type="Proteomes" id="UP001218579"/>
    </source>
</evidence>
<evidence type="ECO:0000313" key="1">
    <source>
        <dbReference type="EMBL" id="MDC7675403.1"/>
    </source>
</evidence>
<name>A0ABT5HGM1_9CAUL</name>